<gene>
    <name evidence="2" type="ORF">Hyperionvirus5_82</name>
</gene>
<feature type="transmembrane region" description="Helical" evidence="1">
    <location>
        <begin position="171"/>
        <end position="189"/>
    </location>
</feature>
<organism evidence="2">
    <name type="scientific">Hyperionvirus sp</name>
    <dbReference type="NCBI Taxonomy" id="2487770"/>
    <lineage>
        <taxon>Viruses</taxon>
        <taxon>Varidnaviria</taxon>
        <taxon>Bamfordvirae</taxon>
        <taxon>Nucleocytoviricota</taxon>
        <taxon>Megaviricetes</taxon>
        <taxon>Imitervirales</taxon>
        <taxon>Mimiviridae</taxon>
        <taxon>Klosneuvirinae</taxon>
    </lineage>
</organism>
<evidence type="ECO:0000313" key="2">
    <source>
        <dbReference type="EMBL" id="AYV83276.1"/>
    </source>
</evidence>
<keyword evidence="1" id="KW-1133">Transmembrane helix</keyword>
<protein>
    <submittedName>
        <fullName evidence="2">Uncharacterized protein</fullName>
    </submittedName>
</protein>
<keyword evidence="1" id="KW-0472">Membrane</keyword>
<proteinExistence type="predicted"/>
<name>A0A3G5A7P2_9VIRU</name>
<accession>A0A3G5A7P2</accession>
<reference evidence="2" key="1">
    <citation type="submission" date="2018-10" db="EMBL/GenBank/DDBJ databases">
        <title>Hidden diversity of soil giant viruses.</title>
        <authorList>
            <person name="Schulz F."/>
            <person name="Alteio L."/>
            <person name="Goudeau D."/>
            <person name="Ryan E.M."/>
            <person name="Malmstrom R.R."/>
            <person name="Blanchard J."/>
            <person name="Woyke T."/>
        </authorList>
    </citation>
    <scope>NUCLEOTIDE SEQUENCE</scope>
    <source>
        <strain evidence="2">HYV1</strain>
    </source>
</reference>
<evidence type="ECO:0000256" key="1">
    <source>
        <dbReference type="SAM" id="Phobius"/>
    </source>
</evidence>
<keyword evidence="1" id="KW-0812">Transmembrane</keyword>
<sequence length="197" mass="23090">MLVDSTGMSFSEAKQVELAEKWKQFFSWDEKSERLITHPDGDLYNINRTVADEKERDECVAYKRFLEEKAGAAYDKHWNAFKVRPEVKTFADLSPEEVVQLEEKWSGLIWYNFENNDICSDGLKNNWTPKDWDTNNPYQFRPEMMLLYAFLGARIKRVSATLKELNKRKKIQMIGGTTIILMIGMFMIGKTIKKIRA</sequence>
<dbReference type="EMBL" id="MK072387">
    <property type="protein sequence ID" value="AYV83276.1"/>
    <property type="molecule type" value="Genomic_DNA"/>
</dbReference>